<evidence type="ECO:0000313" key="2">
    <source>
        <dbReference type="EMBL" id="KJA26613.1"/>
    </source>
</evidence>
<dbReference type="EMBL" id="KN817527">
    <property type="protein sequence ID" value="KJA26613.1"/>
    <property type="molecule type" value="Genomic_DNA"/>
</dbReference>
<feature type="compositionally biased region" description="Low complexity" evidence="1">
    <location>
        <begin position="125"/>
        <end position="136"/>
    </location>
</feature>
<protein>
    <submittedName>
        <fullName evidence="2">Uncharacterized protein</fullName>
    </submittedName>
</protein>
<gene>
    <name evidence="2" type="ORF">HYPSUDRAFT_198883</name>
</gene>
<feature type="compositionally biased region" description="Low complexity" evidence="1">
    <location>
        <begin position="263"/>
        <end position="272"/>
    </location>
</feature>
<feature type="region of interest" description="Disordered" evidence="1">
    <location>
        <begin position="263"/>
        <end position="290"/>
    </location>
</feature>
<evidence type="ECO:0000313" key="3">
    <source>
        <dbReference type="Proteomes" id="UP000054270"/>
    </source>
</evidence>
<sequence length="315" mass="33375">MAGSLSERPPPNQGAFASFDARAGSLPCSPTPPTSKNDATARVQPPRAPCLPSPLSDIPKSRHAACGSFDALVGVLLCYSAPPRPEPAAVTPAPAASTPSSCAPTTASSIRAAEPGWATHDPADPRSAPARGAASPVRATTLVQELFNATAPHGTCRTHREGGAGFFQRAHPSPLLDPSPLPRPSTSRGRRSPLPRTPRIPFAAPLDPISPPLGVAEPNGAGTVPARASMLARVPFPVSLAIPRSPNSETLPRHLRMLRCRFSRPSPSFSQLQRRRRSTPPRPIRDPTRRPRYLRELAYFTTVAPSAACETRNAK</sequence>
<feature type="compositionally biased region" description="Low complexity" evidence="1">
    <location>
        <begin position="87"/>
        <end position="109"/>
    </location>
</feature>
<proteinExistence type="predicted"/>
<feature type="region of interest" description="Disordered" evidence="1">
    <location>
        <begin position="86"/>
        <end position="136"/>
    </location>
</feature>
<keyword evidence="3" id="KW-1185">Reference proteome</keyword>
<dbReference type="Proteomes" id="UP000054270">
    <property type="component" value="Unassembled WGS sequence"/>
</dbReference>
<feature type="region of interest" description="Disordered" evidence="1">
    <location>
        <begin position="153"/>
        <end position="206"/>
    </location>
</feature>
<dbReference type="AlphaFoldDB" id="A0A0D2MRI1"/>
<organism evidence="2 3">
    <name type="scientific">Hypholoma sublateritium (strain FD-334 SS-4)</name>
    <dbReference type="NCBI Taxonomy" id="945553"/>
    <lineage>
        <taxon>Eukaryota</taxon>
        <taxon>Fungi</taxon>
        <taxon>Dikarya</taxon>
        <taxon>Basidiomycota</taxon>
        <taxon>Agaricomycotina</taxon>
        <taxon>Agaricomycetes</taxon>
        <taxon>Agaricomycetidae</taxon>
        <taxon>Agaricales</taxon>
        <taxon>Agaricineae</taxon>
        <taxon>Strophariaceae</taxon>
        <taxon>Hypholoma</taxon>
    </lineage>
</organism>
<name>A0A0D2MRI1_HYPSF</name>
<reference evidence="3" key="1">
    <citation type="submission" date="2014-04" db="EMBL/GenBank/DDBJ databases">
        <title>Evolutionary Origins and Diversification of the Mycorrhizal Mutualists.</title>
        <authorList>
            <consortium name="DOE Joint Genome Institute"/>
            <consortium name="Mycorrhizal Genomics Consortium"/>
            <person name="Kohler A."/>
            <person name="Kuo A."/>
            <person name="Nagy L.G."/>
            <person name="Floudas D."/>
            <person name="Copeland A."/>
            <person name="Barry K.W."/>
            <person name="Cichocki N."/>
            <person name="Veneault-Fourrey C."/>
            <person name="LaButti K."/>
            <person name="Lindquist E.A."/>
            <person name="Lipzen A."/>
            <person name="Lundell T."/>
            <person name="Morin E."/>
            <person name="Murat C."/>
            <person name="Riley R."/>
            <person name="Ohm R."/>
            <person name="Sun H."/>
            <person name="Tunlid A."/>
            <person name="Henrissat B."/>
            <person name="Grigoriev I.V."/>
            <person name="Hibbett D.S."/>
            <person name="Martin F."/>
        </authorList>
    </citation>
    <scope>NUCLEOTIDE SEQUENCE [LARGE SCALE GENOMIC DNA]</scope>
    <source>
        <strain evidence="3">FD-334 SS-4</strain>
    </source>
</reference>
<evidence type="ECO:0000256" key="1">
    <source>
        <dbReference type="SAM" id="MobiDB-lite"/>
    </source>
</evidence>
<feature type="region of interest" description="Disordered" evidence="1">
    <location>
        <begin position="1"/>
        <end position="57"/>
    </location>
</feature>
<accession>A0A0D2MRI1</accession>